<evidence type="ECO:0000313" key="3">
    <source>
        <dbReference type="EMBL" id="KAI3861617.1"/>
    </source>
</evidence>
<dbReference type="EMBL" id="JAJJMB010014260">
    <property type="protein sequence ID" value="KAI3861617.1"/>
    <property type="molecule type" value="Genomic_DNA"/>
</dbReference>
<keyword evidence="2" id="KW-0812">Transmembrane</keyword>
<gene>
    <name evidence="3" type="ORF">MKW98_000569</name>
</gene>
<keyword evidence="2" id="KW-1133">Transmembrane helix</keyword>
<feature type="region of interest" description="Disordered" evidence="1">
    <location>
        <begin position="21"/>
        <end position="53"/>
    </location>
</feature>
<reference evidence="3" key="1">
    <citation type="submission" date="2022-04" db="EMBL/GenBank/DDBJ databases">
        <title>A functionally conserved STORR gene fusion in Papaver species that diverged 16.8 million years ago.</title>
        <authorList>
            <person name="Catania T."/>
        </authorList>
    </citation>
    <scope>NUCLEOTIDE SEQUENCE</scope>
    <source>
        <strain evidence="3">S-188037</strain>
    </source>
</reference>
<feature type="compositionally biased region" description="Low complexity" evidence="1">
    <location>
        <begin position="32"/>
        <end position="45"/>
    </location>
</feature>
<accession>A0AAD4S468</accession>
<organism evidence="3 4">
    <name type="scientific">Papaver atlanticum</name>
    <dbReference type="NCBI Taxonomy" id="357466"/>
    <lineage>
        <taxon>Eukaryota</taxon>
        <taxon>Viridiplantae</taxon>
        <taxon>Streptophyta</taxon>
        <taxon>Embryophyta</taxon>
        <taxon>Tracheophyta</taxon>
        <taxon>Spermatophyta</taxon>
        <taxon>Magnoliopsida</taxon>
        <taxon>Ranunculales</taxon>
        <taxon>Papaveraceae</taxon>
        <taxon>Papaveroideae</taxon>
        <taxon>Papaver</taxon>
    </lineage>
</organism>
<keyword evidence="2" id="KW-0472">Membrane</keyword>
<comment type="caution">
    <text evidence="3">The sequence shown here is derived from an EMBL/GenBank/DDBJ whole genome shotgun (WGS) entry which is preliminary data.</text>
</comment>
<name>A0AAD4S468_9MAGN</name>
<keyword evidence="4" id="KW-1185">Reference proteome</keyword>
<sequence>MLSRNSARDSLHQLQLVYGEENAAMDVDSDTSDGITSSDSGVGTSPDVSDDECLPVAEEECCRQEGEEDVSSECSIEYHYSEEEYYQSGDDTDEEYLDEDVRNKEVGMTNSTATEKNEEIVSITDLALKYKYKLLSDSEVEDEKGYWNRISDSDKEDYSPPKPRPVCLPPVKKDFVYRPQKRCKPPLGPQFEIWVNSWEVKNHQTRFAWVNVYAYHNKNKGYGGYGVILRDWHAKPVTASAMYSSDAKSFFTQVLMGVKAGVVLAEKYGISELCVETIRLNFPVSLIYYGTALMLNVEMVQVFARGVWGLFLGVGVLIRAWCLLRGKIKLGHLKVNIYKICYDTRRV</sequence>
<evidence type="ECO:0000256" key="1">
    <source>
        <dbReference type="SAM" id="MobiDB-lite"/>
    </source>
</evidence>
<protein>
    <submittedName>
        <fullName evidence="3">Uncharacterized protein</fullName>
    </submittedName>
</protein>
<proteinExistence type="predicted"/>
<dbReference type="Proteomes" id="UP001202328">
    <property type="component" value="Unassembled WGS sequence"/>
</dbReference>
<feature type="transmembrane region" description="Helical" evidence="2">
    <location>
        <begin position="302"/>
        <end position="324"/>
    </location>
</feature>
<evidence type="ECO:0000313" key="4">
    <source>
        <dbReference type="Proteomes" id="UP001202328"/>
    </source>
</evidence>
<evidence type="ECO:0000256" key="2">
    <source>
        <dbReference type="SAM" id="Phobius"/>
    </source>
</evidence>
<dbReference type="AlphaFoldDB" id="A0AAD4S468"/>